<proteinExistence type="predicted"/>
<evidence type="ECO:0000313" key="3">
    <source>
        <dbReference type="Proteomes" id="UP001066276"/>
    </source>
</evidence>
<protein>
    <submittedName>
        <fullName evidence="2">Uncharacterized protein</fullName>
    </submittedName>
</protein>
<sequence>MITQIPYSSLEKGLTEFAVKYLDGKGTRTLPDLTYPGCIDQGAGVEIKPLRHDGNATQGAGPLVPERCRKVTFKERQGDEEEVVFRENPTTEDETEDNGESKRRTNLAEGRQRQWRKRWESEMDNREYK</sequence>
<dbReference type="AlphaFoldDB" id="A0AAV7SAQ4"/>
<organism evidence="2 3">
    <name type="scientific">Pleurodeles waltl</name>
    <name type="common">Iberian ribbed newt</name>
    <dbReference type="NCBI Taxonomy" id="8319"/>
    <lineage>
        <taxon>Eukaryota</taxon>
        <taxon>Metazoa</taxon>
        <taxon>Chordata</taxon>
        <taxon>Craniata</taxon>
        <taxon>Vertebrata</taxon>
        <taxon>Euteleostomi</taxon>
        <taxon>Amphibia</taxon>
        <taxon>Batrachia</taxon>
        <taxon>Caudata</taxon>
        <taxon>Salamandroidea</taxon>
        <taxon>Salamandridae</taxon>
        <taxon>Pleurodelinae</taxon>
        <taxon>Pleurodeles</taxon>
    </lineage>
</organism>
<name>A0AAV7SAQ4_PLEWA</name>
<evidence type="ECO:0000313" key="2">
    <source>
        <dbReference type="EMBL" id="KAJ1161881.1"/>
    </source>
</evidence>
<evidence type="ECO:0000256" key="1">
    <source>
        <dbReference type="SAM" id="MobiDB-lite"/>
    </source>
</evidence>
<keyword evidence="3" id="KW-1185">Reference proteome</keyword>
<dbReference type="EMBL" id="JANPWB010000008">
    <property type="protein sequence ID" value="KAJ1161881.1"/>
    <property type="molecule type" value="Genomic_DNA"/>
</dbReference>
<comment type="caution">
    <text evidence="2">The sequence shown here is derived from an EMBL/GenBank/DDBJ whole genome shotgun (WGS) entry which is preliminary data.</text>
</comment>
<gene>
    <name evidence="2" type="ORF">NDU88_002361</name>
</gene>
<reference evidence="2" key="1">
    <citation type="journal article" date="2022" name="bioRxiv">
        <title>Sequencing and chromosome-scale assembly of the giantPleurodeles waltlgenome.</title>
        <authorList>
            <person name="Brown T."/>
            <person name="Elewa A."/>
            <person name="Iarovenko S."/>
            <person name="Subramanian E."/>
            <person name="Araus A.J."/>
            <person name="Petzold A."/>
            <person name="Susuki M."/>
            <person name="Suzuki K.-i.T."/>
            <person name="Hayashi T."/>
            <person name="Toyoda A."/>
            <person name="Oliveira C."/>
            <person name="Osipova E."/>
            <person name="Leigh N.D."/>
            <person name="Simon A."/>
            <person name="Yun M.H."/>
        </authorList>
    </citation>
    <scope>NUCLEOTIDE SEQUENCE</scope>
    <source>
        <strain evidence="2">20211129_DDA</strain>
        <tissue evidence="2">Liver</tissue>
    </source>
</reference>
<feature type="region of interest" description="Disordered" evidence="1">
    <location>
        <begin position="78"/>
        <end position="129"/>
    </location>
</feature>
<dbReference type="Proteomes" id="UP001066276">
    <property type="component" value="Chromosome 4_2"/>
</dbReference>
<feature type="compositionally biased region" description="Basic and acidic residues" evidence="1">
    <location>
        <begin position="117"/>
        <end position="129"/>
    </location>
</feature>
<accession>A0AAV7SAQ4</accession>